<dbReference type="InterPro" id="IPR039143">
    <property type="entry name" value="GNPNAT1-like"/>
</dbReference>
<sequence>MNNIIVKNLFEYWTVVGSLNQSLRQTPYFKYNPIQNSDWPKRVFELENSAEALDAIIELLPTANFPARITTSGLHTIQHNERFQFNFGLQNMAMSLNDAQFPYQETPEIHQVVDTDEILAYAHVATVAFKYHFNADVFANVLHQSEQVKAFVYVEEGEVLGCGTLFIDSNNVAGLHTIGTLPAGRNKGIGRKITERLLTQAQSEGCSIAVLNASVMGEPIYAKLGFKTYGELQTFSVKE</sequence>
<organism evidence="2 3">
    <name type="scientific">Flectobacillus longus</name>
    <dbReference type="NCBI Taxonomy" id="2984207"/>
    <lineage>
        <taxon>Bacteria</taxon>
        <taxon>Pseudomonadati</taxon>
        <taxon>Bacteroidota</taxon>
        <taxon>Cytophagia</taxon>
        <taxon>Cytophagales</taxon>
        <taxon>Flectobacillaceae</taxon>
        <taxon>Flectobacillus</taxon>
    </lineage>
</organism>
<name>A0ABT6YH74_9BACT</name>
<dbReference type="InterPro" id="IPR000182">
    <property type="entry name" value="GNAT_dom"/>
</dbReference>
<dbReference type="Gene3D" id="3.40.630.30">
    <property type="match status" value="1"/>
</dbReference>
<proteinExistence type="predicted"/>
<dbReference type="InterPro" id="IPR016181">
    <property type="entry name" value="Acyl_CoA_acyltransferase"/>
</dbReference>
<accession>A0ABT6YH74</accession>
<dbReference type="Pfam" id="PF00583">
    <property type="entry name" value="Acetyltransf_1"/>
    <property type="match status" value="1"/>
</dbReference>
<dbReference type="Proteomes" id="UP001236569">
    <property type="component" value="Unassembled WGS sequence"/>
</dbReference>
<dbReference type="PROSITE" id="PS51186">
    <property type="entry name" value="GNAT"/>
    <property type="match status" value="1"/>
</dbReference>
<evidence type="ECO:0000259" key="1">
    <source>
        <dbReference type="PROSITE" id="PS51186"/>
    </source>
</evidence>
<comment type="caution">
    <text evidence="2">The sequence shown here is derived from an EMBL/GenBank/DDBJ whole genome shotgun (WGS) entry which is preliminary data.</text>
</comment>
<dbReference type="PANTHER" id="PTHR13355">
    <property type="entry name" value="GLUCOSAMINE 6-PHOSPHATE N-ACETYLTRANSFERASE"/>
    <property type="match status" value="1"/>
</dbReference>
<dbReference type="PANTHER" id="PTHR13355:SF15">
    <property type="entry name" value="GCN5-RELATED N-ACETYLTRANSFERASE 3, CHLOROPLASTIC"/>
    <property type="match status" value="1"/>
</dbReference>
<dbReference type="RefSeq" id="WP_283368307.1">
    <property type="nucleotide sequence ID" value="NZ_JASHID010000001.1"/>
</dbReference>
<protein>
    <submittedName>
        <fullName evidence="2">GNAT family N-acetyltransferase</fullName>
    </submittedName>
</protein>
<reference evidence="2 3" key="1">
    <citation type="submission" date="2023-05" db="EMBL/GenBank/DDBJ databases">
        <title>Novel species of genus Flectobacillus isolated from stream in China.</title>
        <authorList>
            <person name="Lu H."/>
        </authorList>
    </citation>
    <scope>NUCLEOTIDE SEQUENCE [LARGE SCALE GENOMIC DNA]</scope>
    <source>
        <strain evidence="2 3">DC10W</strain>
    </source>
</reference>
<dbReference type="EMBL" id="JASHID010000001">
    <property type="protein sequence ID" value="MDI9862955.1"/>
    <property type="molecule type" value="Genomic_DNA"/>
</dbReference>
<keyword evidence="3" id="KW-1185">Reference proteome</keyword>
<feature type="domain" description="N-acetyltransferase" evidence="1">
    <location>
        <begin position="107"/>
        <end position="239"/>
    </location>
</feature>
<evidence type="ECO:0000313" key="3">
    <source>
        <dbReference type="Proteomes" id="UP001236569"/>
    </source>
</evidence>
<evidence type="ECO:0000313" key="2">
    <source>
        <dbReference type="EMBL" id="MDI9862955.1"/>
    </source>
</evidence>
<dbReference type="CDD" id="cd04301">
    <property type="entry name" value="NAT_SF"/>
    <property type="match status" value="1"/>
</dbReference>
<dbReference type="SUPFAM" id="SSF55729">
    <property type="entry name" value="Acyl-CoA N-acyltransferases (Nat)"/>
    <property type="match status" value="1"/>
</dbReference>
<gene>
    <name evidence="2" type="ORF">QM480_01360</name>
</gene>